<feature type="non-terminal residue" evidence="1">
    <location>
        <position position="1"/>
    </location>
</feature>
<dbReference type="EMBL" id="CADCXU010031777">
    <property type="protein sequence ID" value="CAB0017645.1"/>
    <property type="molecule type" value="Genomic_DNA"/>
</dbReference>
<gene>
    <name evidence="1" type="ORF">NTEN_LOCUS21620</name>
</gene>
<keyword evidence="2" id="KW-1185">Reference proteome</keyword>
<dbReference type="Proteomes" id="UP000479000">
    <property type="component" value="Unassembled WGS sequence"/>
</dbReference>
<name>A0A6H5HKE9_9HEMI</name>
<organism evidence="1 2">
    <name type="scientific">Nesidiocoris tenuis</name>
    <dbReference type="NCBI Taxonomy" id="355587"/>
    <lineage>
        <taxon>Eukaryota</taxon>
        <taxon>Metazoa</taxon>
        <taxon>Ecdysozoa</taxon>
        <taxon>Arthropoda</taxon>
        <taxon>Hexapoda</taxon>
        <taxon>Insecta</taxon>
        <taxon>Pterygota</taxon>
        <taxon>Neoptera</taxon>
        <taxon>Paraneoptera</taxon>
        <taxon>Hemiptera</taxon>
        <taxon>Heteroptera</taxon>
        <taxon>Panheteroptera</taxon>
        <taxon>Cimicomorpha</taxon>
        <taxon>Miridae</taxon>
        <taxon>Dicyphina</taxon>
        <taxon>Nesidiocoris</taxon>
    </lineage>
</organism>
<protein>
    <submittedName>
        <fullName evidence="1">Uncharacterized protein</fullName>
    </submittedName>
</protein>
<accession>A0A6H5HKE9</accession>
<dbReference type="AlphaFoldDB" id="A0A6H5HKE9"/>
<proteinExistence type="predicted"/>
<sequence>TPACTRRIGPTPGTCRTFPKGSCRCPGGSGRRPNSNCRRTCRTGSCRPFRCCRKRAICIKKSVSGVHA</sequence>
<reference evidence="1 2" key="1">
    <citation type="submission" date="2020-02" db="EMBL/GenBank/DDBJ databases">
        <authorList>
            <person name="Ferguson B K."/>
        </authorList>
    </citation>
    <scope>NUCLEOTIDE SEQUENCE [LARGE SCALE GENOMIC DNA]</scope>
</reference>
<evidence type="ECO:0000313" key="2">
    <source>
        <dbReference type="Proteomes" id="UP000479000"/>
    </source>
</evidence>
<evidence type="ECO:0000313" key="1">
    <source>
        <dbReference type="EMBL" id="CAB0017645.1"/>
    </source>
</evidence>